<keyword evidence="2" id="KW-1185">Reference proteome</keyword>
<evidence type="ECO:0000313" key="1">
    <source>
        <dbReference type="EMBL" id="KAI3786443.1"/>
    </source>
</evidence>
<organism evidence="1 2">
    <name type="scientific">Smallanthus sonchifolius</name>
    <dbReference type="NCBI Taxonomy" id="185202"/>
    <lineage>
        <taxon>Eukaryota</taxon>
        <taxon>Viridiplantae</taxon>
        <taxon>Streptophyta</taxon>
        <taxon>Embryophyta</taxon>
        <taxon>Tracheophyta</taxon>
        <taxon>Spermatophyta</taxon>
        <taxon>Magnoliopsida</taxon>
        <taxon>eudicotyledons</taxon>
        <taxon>Gunneridae</taxon>
        <taxon>Pentapetalae</taxon>
        <taxon>asterids</taxon>
        <taxon>campanulids</taxon>
        <taxon>Asterales</taxon>
        <taxon>Asteraceae</taxon>
        <taxon>Asteroideae</taxon>
        <taxon>Heliantheae alliance</taxon>
        <taxon>Millerieae</taxon>
        <taxon>Smallanthus</taxon>
    </lineage>
</organism>
<evidence type="ECO:0000313" key="2">
    <source>
        <dbReference type="Proteomes" id="UP001056120"/>
    </source>
</evidence>
<proteinExistence type="predicted"/>
<dbReference type="EMBL" id="CM042030">
    <property type="protein sequence ID" value="KAI3786443.1"/>
    <property type="molecule type" value="Genomic_DNA"/>
</dbReference>
<reference evidence="1 2" key="2">
    <citation type="journal article" date="2022" name="Mol. Ecol. Resour.">
        <title>The genomes of chicory, endive, great burdock and yacon provide insights into Asteraceae paleo-polyploidization history and plant inulin production.</title>
        <authorList>
            <person name="Fan W."/>
            <person name="Wang S."/>
            <person name="Wang H."/>
            <person name="Wang A."/>
            <person name="Jiang F."/>
            <person name="Liu H."/>
            <person name="Zhao H."/>
            <person name="Xu D."/>
            <person name="Zhang Y."/>
        </authorList>
    </citation>
    <scope>NUCLEOTIDE SEQUENCE [LARGE SCALE GENOMIC DNA]</scope>
    <source>
        <strain evidence="2">cv. Yunnan</strain>
        <tissue evidence="1">Leaves</tissue>
    </source>
</reference>
<dbReference type="Proteomes" id="UP001056120">
    <property type="component" value="Linkage Group LG13"/>
</dbReference>
<protein>
    <submittedName>
        <fullName evidence="1">Uncharacterized protein</fullName>
    </submittedName>
</protein>
<accession>A0ACB9GSC6</accession>
<sequence>MVTGLPHSRIHRLASRMMRPYLHYNKGFRVLQLHEVGFAADAAMEVTEVIRVAEPEFFKAATFLVANSFERLVGIVSLKEAQLL</sequence>
<name>A0ACB9GSC6_9ASTR</name>
<gene>
    <name evidence="1" type="ORF">L1987_40131</name>
</gene>
<comment type="caution">
    <text evidence="1">The sequence shown here is derived from an EMBL/GenBank/DDBJ whole genome shotgun (WGS) entry which is preliminary data.</text>
</comment>
<reference evidence="2" key="1">
    <citation type="journal article" date="2022" name="Mol. Ecol. Resour.">
        <title>The genomes of chicory, endive, great burdock and yacon provide insights into Asteraceae palaeo-polyploidization history and plant inulin production.</title>
        <authorList>
            <person name="Fan W."/>
            <person name="Wang S."/>
            <person name="Wang H."/>
            <person name="Wang A."/>
            <person name="Jiang F."/>
            <person name="Liu H."/>
            <person name="Zhao H."/>
            <person name="Xu D."/>
            <person name="Zhang Y."/>
        </authorList>
    </citation>
    <scope>NUCLEOTIDE SEQUENCE [LARGE SCALE GENOMIC DNA]</scope>
    <source>
        <strain evidence="2">cv. Yunnan</strain>
    </source>
</reference>